<dbReference type="Proteomes" id="UP000253498">
    <property type="component" value="Unassembled WGS sequence"/>
</dbReference>
<name>A0AB37IAG6_ENTHR</name>
<proteinExistence type="predicted"/>
<dbReference type="AlphaFoldDB" id="A0AB37IAG6"/>
<sequence length="505" mass="59681">MNKVELDQIIKDMNEGLEEDEEEIFLLDLRTYSKDEINYVVDRLNLDDHTREQVRTSQINSMKKHQVRKKNLLRDEKLRAVHKNLNKQSEEVNSFSDRSKMIDTVVASINQLIHDPEINVIQPIDDIDISEALYVFFEKTYFTPDEINSTIDKLELANKENLRETIRKREIEEEPRRKIKFLKEERIQKINEMVQQSMTSRTFTEVAESLKKMYSELPYKVNEADLSEDIEFVIENFKMKPNDIGSFVDLFDLSPDTRNKIKESQKKRIEGMKAIRDTELSIKIERLRMRRPFTLIQDITSVLREQMNDPVIPLAQHEVVSILEENLDIPHSTTIEGTSRRVLPLRQNEYREIIHNLGLSVENVNERWQFNRHAVELLTNYAEFNMLQYPQTDLVHGNPQELSNLELYKREFRELVNESVGKVGTKAEDKLGFQAEFSNLTPGQQEQVMKKVEDFKKRRQENWKQLDVEKLSPLKNRTEKFNAARTRSTNISEKKGQKSSRDHQR</sequence>
<feature type="compositionally biased region" description="Basic and acidic residues" evidence="1">
    <location>
        <begin position="492"/>
        <end position="505"/>
    </location>
</feature>
<reference evidence="2 3" key="1">
    <citation type="submission" date="2015-06" db="EMBL/GenBank/DDBJ databases">
        <title>The Genome Sequence of Enterococcus hirae 88EA1.</title>
        <authorList>
            <consortium name="The Broad Institute Genomics Platform"/>
            <consortium name="The Broad Institute Genome Sequencing Center for Infectious Disease"/>
            <person name="Earl A.M."/>
            <person name="Van Tyne D."/>
            <person name="Lebreton F."/>
            <person name="Saavedra J.T."/>
            <person name="Gilmore M.S."/>
            <person name="Manson McGuire A."/>
            <person name="Clock S."/>
            <person name="Crupain M."/>
            <person name="Rangan U."/>
            <person name="Young S."/>
            <person name="Abouelleil A."/>
            <person name="Cao P."/>
            <person name="Chapman S.B."/>
            <person name="Griggs A."/>
            <person name="Priest M."/>
            <person name="Shea T."/>
            <person name="Wortman J."/>
            <person name="Nusbaum C."/>
            <person name="Birren B."/>
        </authorList>
    </citation>
    <scope>NUCLEOTIDE SEQUENCE [LARGE SCALE GENOMIC DNA]</scope>
    <source>
        <strain evidence="2 3">88EA1</strain>
    </source>
</reference>
<dbReference type="EMBL" id="LESJ01000005">
    <property type="protein sequence ID" value="RBT68413.1"/>
    <property type="molecule type" value="Genomic_DNA"/>
</dbReference>
<dbReference type="RefSeq" id="WP_240187646.1">
    <property type="nucleotide sequence ID" value="NZ_JBFCRC010000016.1"/>
</dbReference>
<accession>A0AB37IAG6</accession>
<evidence type="ECO:0000256" key="1">
    <source>
        <dbReference type="SAM" id="MobiDB-lite"/>
    </source>
</evidence>
<evidence type="ECO:0000313" key="3">
    <source>
        <dbReference type="Proteomes" id="UP000253498"/>
    </source>
</evidence>
<protein>
    <submittedName>
        <fullName evidence="2">Uncharacterized protein</fullName>
    </submittedName>
</protein>
<comment type="caution">
    <text evidence="2">The sequence shown here is derived from an EMBL/GenBank/DDBJ whole genome shotgun (WGS) entry which is preliminary data.</text>
</comment>
<gene>
    <name evidence="2" type="ORF">EB03_01541</name>
</gene>
<feature type="region of interest" description="Disordered" evidence="1">
    <location>
        <begin position="474"/>
        <end position="505"/>
    </location>
</feature>
<evidence type="ECO:0000313" key="2">
    <source>
        <dbReference type="EMBL" id="RBT68413.1"/>
    </source>
</evidence>
<organism evidence="2 3">
    <name type="scientific">Enterococcus hirae</name>
    <dbReference type="NCBI Taxonomy" id="1354"/>
    <lineage>
        <taxon>Bacteria</taxon>
        <taxon>Bacillati</taxon>
        <taxon>Bacillota</taxon>
        <taxon>Bacilli</taxon>
        <taxon>Lactobacillales</taxon>
        <taxon>Enterococcaceae</taxon>
        <taxon>Enterococcus</taxon>
    </lineage>
</organism>